<keyword evidence="5" id="KW-0408">Iron</keyword>
<protein>
    <recommendedName>
        <fullName evidence="6">Fe2OG dioxygenase domain-containing protein</fullName>
    </recommendedName>
</protein>
<dbReference type="PANTHER" id="PTHR16557:SF2">
    <property type="entry name" value="NUCLEIC ACID DIOXYGENASE ALKBH1"/>
    <property type="match status" value="1"/>
</dbReference>
<dbReference type="InterPro" id="IPR004574">
    <property type="entry name" value="Alkb"/>
</dbReference>
<dbReference type="InterPro" id="IPR005123">
    <property type="entry name" value="Oxoglu/Fe-dep_dioxygenase_dom"/>
</dbReference>
<dbReference type="InterPro" id="IPR037151">
    <property type="entry name" value="AlkB-like_sf"/>
</dbReference>
<reference evidence="7" key="1">
    <citation type="submission" date="2023-10" db="EMBL/GenBank/DDBJ databases">
        <authorList>
            <person name="Chen Y."/>
            <person name="Shah S."/>
            <person name="Dougan E. K."/>
            <person name="Thang M."/>
            <person name="Chan C."/>
        </authorList>
    </citation>
    <scope>NUCLEOTIDE SEQUENCE [LARGE SCALE GENOMIC DNA]</scope>
</reference>
<sequence length="364" mass="38928">MGFSCLSAHRKSFRPLCWRSYYCSMPRWARSGGGTGSARADAPTNCLPLCREAEGAMGGDGLVSDLRIDPDGLTPPGKQLLPGFVHYPGVLSPELQQALLDVAVSVTSRARDEGVSGGWHRKDDNGRWSLNDGTKARFWDRIDGIFPKGFRELGQDLARLSARDFPRDLAAPVAAFEPQVGAVNYYTGRGRMGWHADDYNFAKKDRPIVMANLGDAAEFGYRAPVAAAATGAERSVRLESGDVVVFGGEARDLVHAVLRVYEGTTPTNLRGGPGGPGPLVGRVSVTWRDCGPEDGLTFNSDERLGLTVTENTLPRYLAKRRGGGGGGGGGRARSAACWGCGGAVESSGRAGQGYCQACWDSWRR</sequence>
<evidence type="ECO:0000259" key="6">
    <source>
        <dbReference type="PROSITE" id="PS51471"/>
    </source>
</evidence>
<keyword evidence="8" id="KW-1185">Reference proteome</keyword>
<dbReference type="SUPFAM" id="SSF51197">
    <property type="entry name" value="Clavaminate synthase-like"/>
    <property type="match status" value="1"/>
</dbReference>
<evidence type="ECO:0000256" key="2">
    <source>
        <dbReference type="ARBA" id="ARBA00022723"/>
    </source>
</evidence>
<dbReference type="Pfam" id="PF13532">
    <property type="entry name" value="2OG-FeII_Oxy_2"/>
    <property type="match status" value="1"/>
</dbReference>
<dbReference type="Gene3D" id="2.60.120.590">
    <property type="entry name" value="Alpha-ketoglutarate-dependent dioxygenase AlkB-like"/>
    <property type="match status" value="1"/>
</dbReference>
<dbReference type="InterPro" id="IPR027450">
    <property type="entry name" value="AlkB-like"/>
</dbReference>
<dbReference type="PROSITE" id="PS51471">
    <property type="entry name" value="FE2OG_OXY"/>
    <property type="match status" value="1"/>
</dbReference>
<evidence type="ECO:0000313" key="8">
    <source>
        <dbReference type="Proteomes" id="UP001189429"/>
    </source>
</evidence>
<evidence type="ECO:0000256" key="5">
    <source>
        <dbReference type="ARBA" id="ARBA00023004"/>
    </source>
</evidence>
<organism evidence="7 8">
    <name type="scientific">Prorocentrum cordatum</name>
    <dbReference type="NCBI Taxonomy" id="2364126"/>
    <lineage>
        <taxon>Eukaryota</taxon>
        <taxon>Sar</taxon>
        <taxon>Alveolata</taxon>
        <taxon>Dinophyceae</taxon>
        <taxon>Prorocentrales</taxon>
        <taxon>Prorocentraceae</taxon>
        <taxon>Prorocentrum</taxon>
    </lineage>
</organism>
<evidence type="ECO:0000256" key="3">
    <source>
        <dbReference type="ARBA" id="ARBA00022964"/>
    </source>
</evidence>
<comment type="cofactor">
    <cofactor evidence="1">
        <name>Fe(2+)</name>
        <dbReference type="ChEBI" id="CHEBI:29033"/>
    </cofactor>
</comment>
<gene>
    <name evidence="7" type="ORF">PCOR1329_LOCUS574</name>
</gene>
<keyword evidence="3" id="KW-0223">Dioxygenase</keyword>
<keyword evidence="2" id="KW-0479">Metal-binding</keyword>
<evidence type="ECO:0000313" key="7">
    <source>
        <dbReference type="EMBL" id="CAK0788834.1"/>
    </source>
</evidence>
<keyword evidence="4" id="KW-0560">Oxidoreductase</keyword>
<proteinExistence type="predicted"/>
<dbReference type="PANTHER" id="PTHR16557">
    <property type="entry name" value="ALKYLATED DNA REPAIR PROTEIN ALKB-RELATED"/>
    <property type="match status" value="1"/>
</dbReference>
<name>A0ABN9PFB5_9DINO</name>
<evidence type="ECO:0000256" key="1">
    <source>
        <dbReference type="ARBA" id="ARBA00001954"/>
    </source>
</evidence>
<accession>A0ABN9PFB5</accession>
<evidence type="ECO:0000256" key="4">
    <source>
        <dbReference type="ARBA" id="ARBA00023002"/>
    </source>
</evidence>
<dbReference type="Proteomes" id="UP001189429">
    <property type="component" value="Unassembled WGS sequence"/>
</dbReference>
<feature type="domain" description="Fe2OG dioxygenase" evidence="6">
    <location>
        <begin position="176"/>
        <end position="291"/>
    </location>
</feature>
<comment type="caution">
    <text evidence="7">The sequence shown here is derived from an EMBL/GenBank/DDBJ whole genome shotgun (WGS) entry which is preliminary data.</text>
</comment>
<dbReference type="EMBL" id="CAUYUJ010000122">
    <property type="protein sequence ID" value="CAK0788834.1"/>
    <property type="molecule type" value="Genomic_DNA"/>
</dbReference>